<protein>
    <submittedName>
        <fullName evidence="1">DCC1-like thiol-disulfide oxidoreductase family protein</fullName>
    </submittedName>
</protein>
<name>A0ABW3E8W7_9ACTN</name>
<gene>
    <name evidence="1" type="ORF">ACFQ08_45710</name>
</gene>
<sequence length="64" mass="7249">MLLYDGDCGFCATCVEFAERRIGLRARPVPWQFADLAEFGVTRERVEHEVLWAEDGRLYGGAQA</sequence>
<dbReference type="Proteomes" id="UP001597024">
    <property type="component" value="Unassembled WGS sequence"/>
</dbReference>
<accession>A0ABW3E8W7</accession>
<dbReference type="InterPro" id="IPR007263">
    <property type="entry name" value="DCC1-like"/>
</dbReference>
<comment type="caution">
    <text evidence="1">The sequence shown here is derived from an EMBL/GenBank/DDBJ whole genome shotgun (WGS) entry which is preliminary data.</text>
</comment>
<dbReference type="Pfam" id="PF04134">
    <property type="entry name" value="DCC1-like"/>
    <property type="match status" value="1"/>
</dbReference>
<evidence type="ECO:0000313" key="2">
    <source>
        <dbReference type="Proteomes" id="UP001597024"/>
    </source>
</evidence>
<reference evidence="2" key="1">
    <citation type="journal article" date="2019" name="Int. J. Syst. Evol. Microbiol.">
        <title>The Global Catalogue of Microorganisms (GCM) 10K type strain sequencing project: providing services to taxonomists for standard genome sequencing and annotation.</title>
        <authorList>
            <consortium name="The Broad Institute Genomics Platform"/>
            <consortium name="The Broad Institute Genome Sequencing Center for Infectious Disease"/>
            <person name="Wu L."/>
            <person name="Ma J."/>
        </authorList>
    </citation>
    <scope>NUCLEOTIDE SEQUENCE [LARGE SCALE GENOMIC DNA]</scope>
    <source>
        <strain evidence="2">CCUG 62974</strain>
    </source>
</reference>
<proteinExistence type="predicted"/>
<keyword evidence="2" id="KW-1185">Reference proteome</keyword>
<feature type="non-terminal residue" evidence="1">
    <location>
        <position position="64"/>
    </location>
</feature>
<evidence type="ECO:0000313" key="1">
    <source>
        <dbReference type="EMBL" id="MFD0891897.1"/>
    </source>
</evidence>
<organism evidence="1 2">
    <name type="scientific">Streptosporangium algeriense</name>
    <dbReference type="NCBI Taxonomy" id="1682748"/>
    <lineage>
        <taxon>Bacteria</taxon>
        <taxon>Bacillati</taxon>
        <taxon>Actinomycetota</taxon>
        <taxon>Actinomycetes</taxon>
        <taxon>Streptosporangiales</taxon>
        <taxon>Streptosporangiaceae</taxon>
        <taxon>Streptosporangium</taxon>
    </lineage>
</organism>
<dbReference type="EMBL" id="JBHTHX010003578">
    <property type="protein sequence ID" value="MFD0891897.1"/>
    <property type="molecule type" value="Genomic_DNA"/>
</dbReference>